<dbReference type="PANTHER" id="PTHR31443">
    <property type="match status" value="1"/>
</dbReference>
<dbReference type="InterPro" id="IPR028153">
    <property type="entry name" value="UPF0444"/>
</dbReference>
<dbReference type="Proteomes" id="UP000001595">
    <property type="component" value="Chromosome 12"/>
</dbReference>
<dbReference type="GO" id="GO:0016020">
    <property type="term" value="C:membrane"/>
    <property type="evidence" value="ECO:0007669"/>
    <property type="project" value="UniProtKB-SubCell"/>
</dbReference>
<sequence>MVAGRRRGDPRRRRAQAGRWFPRRRPGGEGAGAGLGASRVRNWDTAGWGLLGGPDPARNGLPAPHPERTPPEPRLPGVVPAAAAAQAASALLGTGPLTPPGPCPSAGRDPGAFETSAGVSALKGSPGVSIPHQQEIMNQTDKNQQEIPSYLNDEPPEGSMKDHPQQQPGMLSRVTGGIFSVTKGAVGATIGGVAWIGGKSLEVTKTAVTTVPSMGIGLVKGGVSAVAGGVTAVGSAVVNKVPLTGKKKDKSD</sequence>
<evidence type="ECO:0008006" key="9">
    <source>
        <dbReference type="Google" id="ProtNLM"/>
    </source>
</evidence>
<evidence type="ECO:0000256" key="5">
    <source>
        <dbReference type="ARBA" id="ARBA00023136"/>
    </source>
</evidence>
<reference evidence="7 8" key="1">
    <citation type="submission" date="2008-02" db="EMBL/GenBank/DDBJ databases">
        <title>A 6x draft sequence assembly of the Pongo pygmaeus abelii genome.</title>
        <authorList>
            <person name="Wilson R.K."/>
            <person name="Mardis E."/>
        </authorList>
    </citation>
    <scope>NUCLEOTIDE SEQUENCE [LARGE SCALE GENOMIC DNA]</scope>
</reference>
<evidence type="ECO:0000313" key="8">
    <source>
        <dbReference type="Proteomes" id="UP000001595"/>
    </source>
</evidence>
<keyword evidence="3" id="KW-0812">Transmembrane</keyword>
<name>A0A8I5YME4_PONAB</name>
<dbReference type="GeneTree" id="ENSGT00390000013899"/>
<keyword evidence="4" id="KW-1133">Transmembrane helix</keyword>
<protein>
    <recommendedName>
        <fullName evidence="9">Transmembrane protein 263</fullName>
    </recommendedName>
</protein>
<feature type="region of interest" description="Disordered" evidence="6">
    <location>
        <begin position="92"/>
        <end position="111"/>
    </location>
</feature>
<comment type="subcellular location">
    <subcellularLocation>
        <location evidence="1">Membrane</location>
        <topology evidence="1">Multi-pass membrane protein</topology>
    </subcellularLocation>
</comment>
<dbReference type="Pfam" id="PF15475">
    <property type="entry name" value="UPF0444"/>
    <property type="match status" value="1"/>
</dbReference>
<reference evidence="7" key="3">
    <citation type="submission" date="2025-09" db="UniProtKB">
        <authorList>
            <consortium name="Ensembl"/>
        </authorList>
    </citation>
    <scope>IDENTIFICATION</scope>
</reference>
<evidence type="ECO:0000256" key="2">
    <source>
        <dbReference type="ARBA" id="ARBA00008411"/>
    </source>
</evidence>
<evidence type="ECO:0000313" key="7">
    <source>
        <dbReference type="Ensembl" id="ENSPPYP00000034548.1"/>
    </source>
</evidence>
<feature type="compositionally biased region" description="Basic residues" evidence="6">
    <location>
        <begin position="1"/>
        <end position="25"/>
    </location>
</feature>
<evidence type="ECO:0000256" key="1">
    <source>
        <dbReference type="ARBA" id="ARBA00004141"/>
    </source>
</evidence>
<reference evidence="7" key="2">
    <citation type="submission" date="2025-08" db="UniProtKB">
        <authorList>
            <consortium name="Ensembl"/>
        </authorList>
    </citation>
    <scope>IDENTIFICATION</scope>
</reference>
<dbReference type="AlphaFoldDB" id="A0A8I5YME4"/>
<keyword evidence="5" id="KW-0472">Membrane</keyword>
<proteinExistence type="inferred from homology"/>
<comment type="similarity">
    <text evidence="2">Belongs to the TMEM263 family.</text>
</comment>
<keyword evidence="8" id="KW-1185">Reference proteome</keyword>
<evidence type="ECO:0000256" key="4">
    <source>
        <dbReference type="ARBA" id="ARBA00022989"/>
    </source>
</evidence>
<dbReference type="Ensembl" id="ENSPPYT00000035477.1">
    <property type="protein sequence ID" value="ENSPPYP00000034548.1"/>
    <property type="gene ID" value="ENSPPYG00000039866.1"/>
</dbReference>
<evidence type="ECO:0000256" key="3">
    <source>
        <dbReference type="ARBA" id="ARBA00022692"/>
    </source>
</evidence>
<accession>A0A8I5YME4</accession>
<evidence type="ECO:0000256" key="6">
    <source>
        <dbReference type="SAM" id="MobiDB-lite"/>
    </source>
</evidence>
<organism evidence="7 8">
    <name type="scientific">Pongo abelii</name>
    <name type="common">Sumatran orangutan</name>
    <name type="synonym">Pongo pygmaeus abelii</name>
    <dbReference type="NCBI Taxonomy" id="9601"/>
    <lineage>
        <taxon>Eukaryota</taxon>
        <taxon>Metazoa</taxon>
        <taxon>Chordata</taxon>
        <taxon>Craniata</taxon>
        <taxon>Vertebrata</taxon>
        <taxon>Euteleostomi</taxon>
        <taxon>Mammalia</taxon>
        <taxon>Eutheria</taxon>
        <taxon>Euarchontoglires</taxon>
        <taxon>Primates</taxon>
        <taxon>Haplorrhini</taxon>
        <taxon>Catarrhini</taxon>
        <taxon>Hominidae</taxon>
        <taxon>Pongo</taxon>
    </lineage>
</organism>
<feature type="region of interest" description="Disordered" evidence="6">
    <location>
        <begin position="1"/>
        <end position="77"/>
    </location>
</feature>